<accession>A0A8J2LRY4</accession>
<comment type="caution">
    <text evidence="1">The sequence shown here is derived from an EMBL/GenBank/DDBJ whole genome shotgun (WGS) entry which is preliminary data.</text>
</comment>
<reference evidence="1" key="1">
    <citation type="submission" date="2021-06" db="EMBL/GenBank/DDBJ databases">
        <authorList>
            <person name="Hodson N. C."/>
            <person name="Mongue J. A."/>
            <person name="Jaron S. K."/>
        </authorList>
    </citation>
    <scope>NUCLEOTIDE SEQUENCE</scope>
</reference>
<protein>
    <submittedName>
        <fullName evidence="1">Uncharacterized protein</fullName>
    </submittedName>
</protein>
<organism evidence="1 2">
    <name type="scientific">Allacma fusca</name>
    <dbReference type="NCBI Taxonomy" id="39272"/>
    <lineage>
        <taxon>Eukaryota</taxon>
        <taxon>Metazoa</taxon>
        <taxon>Ecdysozoa</taxon>
        <taxon>Arthropoda</taxon>
        <taxon>Hexapoda</taxon>
        <taxon>Collembola</taxon>
        <taxon>Symphypleona</taxon>
        <taxon>Sminthuridae</taxon>
        <taxon>Allacma</taxon>
    </lineage>
</organism>
<keyword evidence="2" id="KW-1185">Reference proteome</keyword>
<dbReference type="AlphaFoldDB" id="A0A8J2LRY4"/>
<dbReference type="Proteomes" id="UP000708208">
    <property type="component" value="Unassembled WGS sequence"/>
</dbReference>
<feature type="non-terminal residue" evidence="1">
    <location>
        <position position="1"/>
    </location>
</feature>
<gene>
    <name evidence="1" type="ORF">AFUS01_LOCUS46176</name>
</gene>
<proteinExistence type="predicted"/>
<evidence type="ECO:0000313" key="2">
    <source>
        <dbReference type="Proteomes" id="UP000708208"/>
    </source>
</evidence>
<evidence type="ECO:0000313" key="1">
    <source>
        <dbReference type="EMBL" id="CAG7836995.1"/>
    </source>
</evidence>
<name>A0A8J2LRY4_9HEXA</name>
<sequence length="20" mass="2504">ISWLCFGRYCNFWYIISFGQ</sequence>
<dbReference type="EMBL" id="CAJVCH010571237">
    <property type="protein sequence ID" value="CAG7836995.1"/>
    <property type="molecule type" value="Genomic_DNA"/>
</dbReference>